<evidence type="ECO:0000256" key="5">
    <source>
        <dbReference type="ARBA" id="ARBA00022801"/>
    </source>
</evidence>
<proteinExistence type="inferred from homology"/>
<keyword evidence="5" id="KW-0378">Hydrolase</keyword>
<protein>
    <recommendedName>
        <fullName evidence="10">Purine nucleoside phosphorylase</fullName>
    </recommendedName>
</protein>
<dbReference type="GO" id="GO:0016787">
    <property type="term" value="F:hydrolase activity"/>
    <property type="evidence" value="ECO:0007669"/>
    <property type="project" value="UniProtKB-KW"/>
</dbReference>
<dbReference type="RefSeq" id="WP_169623546.1">
    <property type="nucleotide sequence ID" value="NZ_JABBNT010000001.1"/>
</dbReference>
<dbReference type="GO" id="GO:0005507">
    <property type="term" value="F:copper ion binding"/>
    <property type="evidence" value="ECO:0007669"/>
    <property type="project" value="TreeGrafter"/>
</dbReference>
<dbReference type="NCBIfam" id="TIGR00726">
    <property type="entry name" value="peptidoglycan editing factor PgeF"/>
    <property type="match status" value="1"/>
</dbReference>
<organism evidence="11 12">
    <name type="scientific">Pacificispira spongiicola</name>
    <dbReference type="NCBI Taxonomy" id="2729598"/>
    <lineage>
        <taxon>Bacteria</taxon>
        <taxon>Pseudomonadati</taxon>
        <taxon>Pseudomonadota</taxon>
        <taxon>Alphaproteobacteria</taxon>
        <taxon>Rhodospirillales</taxon>
        <taxon>Rhodospirillaceae</taxon>
        <taxon>Pacificispira</taxon>
    </lineage>
</organism>
<dbReference type="InterPro" id="IPR003730">
    <property type="entry name" value="Cu_polyphenol_OxRdtase"/>
</dbReference>
<keyword evidence="3" id="KW-0808">Transferase</keyword>
<keyword evidence="6" id="KW-0862">Zinc</keyword>
<dbReference type="PANTHER" id="PTHR30616:SF2">
    <property type="entry name" value="PURINE NUCLEOSIDE PHOSPHORYLASE LACC1"/>
    <property type="match status" value="1"/>
</dbReference>
<comment type="similarity">
    <text evidence="2 10">Belongs to the purine nucleoside phosphorylase YfiH/LACC1 family.</text>
</comment>
<evidence type="ECO:0000256" key="7">
    <source>
        <dbReference type="ARBA" id="ARBA00047989"/>
    </source>
</evidence>
<comment type="caution">
    <text evidence="11">The sequence shown here is derived from an EMBL/GenBank/DDBJ whole genome shotgun (WGS) entry which is preliminary data.</text>
</comment>
<dbReference type="InterPro" id="IPR038371">
    <property type="entry name" value="Cu_polyphenol_OxRdtase_sf"/>
</dbReference>
<dbReference type="Proteomes" id="UP000539372">
    <property type="component" value="Unassembled WGS sequence"/>
</dbReference>
<dbReference type="CDD" id="cd16833">
    <property type="entry name" value="YfiH"/>
    <property type="match status" value="1"/>
</dbReference>
<evidence type="ECO:0000313" key="11">
    <source>
        <dbReference type="EMBL" id="NMM43254.1"/>
    </source>
</evidence>
<comment type="catalytic activity">
    <reaction evidence="8">
        <text>adenosine + phosphate = alpha-D-ribose 1-phosphate + adenine</text>
        <dbReference type="Rhea" id="RHEA:27642"/>
        <dbReference type="ChEBI" id="CHEBI:16335"/>
        <dbReference type="ChEBI" id="CHEBI:16708"/>
        <dbReference type="ChEBI" id="CHEBI:43474"/>
        <dbReference type="ChEBI" id="CHEBI:57720"/>
        <dbReference type="EC" id="2.4.2.1"/>
    </reaction>
    <physiologicalReaction direction="left-to-right" evidence="8">
        <dbReference type="Rhea" id="RHEA:27643"/>
    </physiologicalReaction>
</comment>
<sequence length="267" mass="28352">MTADMLVLTDPTLIAETGVRHGYFTRIGGVSDGIFAGLNIGIGSADEKSRVQENRAKAMAWLGQPATALTTLYQIHSADVVTVEAPFGDGNRPDADGAVTNRPGIALGIATADCAPVLFADGKAGVIGACHAGWQGAVGGVIGNTVDAMERLGADRDAITAVLGPCIHQVSYEVGPEFRDRFLAQNSANDRFFVASDRDGHFRFDLPAYVLARISDTGVGRIGHVAEDTYADPARFYSYRRATHRDERNAVGKIDYGRLLSAIVLEG</sequence>
<evidence type="ECO:0000256" key="4">
    <source>
        <dbReference type="ARBA" id="ARBA00022723"/>
    </source>
</evidence>
<evidence type="ECO:0000256" key="2">
    <source>
        <dbReference type="ARBA" id="ARBA00007353"/>
    </source>
</evidence>
<evidence type="ECO:0000256" key="6">
    <source>
        <dbReference type="ARBA" id="ARBA00022833"/>
    </source>
</evidence>
<dbReference type="EMBL" id="JABBNT010000001">
    <property type="protein sequence ID" value="NMM43254.1"/>
    <property type="molecule type" value="Genomic_DNA"/>
</dbReference>
<dbReference type="Pfam" id="PF02578">
    <property type="entry name" value="Cu-oxidase_4"/>
    <property type="match status" value="1"/>
</dbReference>
<comment type="catalytic activity">
    <reaction evidence="7">
        <text>adenosine + H2O + H(+) = inosine + NH4(+)</text>
        <dbReference type="Rhea" id="RHEA:24408"/>
        <dbReference type="ChEBI" id="CHEBI:15377"/>
        <dbReference type="ChEBI" id="CHEBI:15378"/>
        <dbReference type="ChEBI" id="CHEBI:16335"/>
        <dbReference type="ChEBI" id="CHEBI:17596"/>
        <dbReference type="ChEBI" id="CHEBI:28938"/>
        <dbReference type="EC" id="3.5.4.4"/>
    </reaction>
    <physiologicalReaction direction="left-to-right" evidence="7">
        <dbReference type="Rhea" id="RHEA:24409"/>
    </physiologicalReaction>
</comment>
<evidence type="ECO:0000256" key="8">
    <source>
        <dbReference type="ARBA" id="ARBA00048968"/>
    </source>
</evidence>
<comment type="catalytic activity">
    <reaction evidence="1">
        <text>inosine + phosphate = alpha-D-ribose 1-phosphate + hypoxanthine</text>
        <dbReference type="Rhea" id="RHEA:27646"/>
        <dbReference type="ChEBI" id="CHEBI:17368"/>
        <dbReference type="ChEBI" id="CHEBI:17596"/>
        <dbReference type="ChEBI" id="CHEBI:43474"/>
        <dbReference type="ChEBI" id="CHEBI:57720"/>
        <dbReference type="EC" id="2.4.2.1"/>
    </reaction>
    <physiologicalReaction direction="left-to-right" evidence="1">
        <dbReference type="Rhea" id="RHEA:27647"/>
    </physiologicalReaction>
</comment>
<dbReference type="GO" id="GO:0017061">
    <property type="term" value="F:S-methyl-5-thioadenosine phosphorylase activity"/>
    <property type="evidence" value="ECO:0007669"/>
    <property type="project" value="UniProtKB-EC"/>
</dbReference>
<gene>
    <name evidence="11" type="primary">pgeF</name>
    <name evidence="11" type="ORF">HH303_02110</name>
</gene>
<reference evidence="11 12" key="1">
    <citation type="submission" date="2020-04" db="EMBL/GenBank/DDBJ databases">
        <title>Rhodospirillaceae bacterium KN72 isolated from deep sea.</title>
        <authorList>
            <person name="Zhang D.-C."/>
        </authorList>
    </citation>
    <scope>NUCLEOTIDE SEQUENCE [LARGE SCALE GENOMIC DNA]</scope>
    <source>
        <strain evidence="11 12">KN72</strain>
    </source>
</reference>
<comment type="catalytic activity">
    <reaction evidence="9">
        <text>S-methyl-5'-thioadenosine + phosphate = 5-(methylsulfanyl)-alpha-D-ribose 1-phosphate + adenine</text>
        <dbReference type="Rhea" id="RHEA:11852"/>
        <dbReference type="ChEBI" id="CHEBI:16708"/>
        <dbReference type="ChEBI" id="CHEBI:17509"/>
        <dbReference type="ChEBI" id="CHEBI:43474"/>
        <dbReference type="ChEBI" id="CHEBI:58533"/>
        <dbReference type="EC" id="2.4.2.28"/>
    </reaction>
    <physiologicalReaction direction="left-to-right" evidence="9">
        <dbReference type="Rhea" id="RHEA:11853"/>
    </physiologicalReaction>
</comment>
<evidence type="ECO:0000313" key="12">
    <source>
        <dbReference type="Proteomes" id="UP000539372"/>
    </source>
</evidence>
<dbReference type="PANTHER" id="PTHR30616">
    <property type="entry name" value="UNCHARACTERIZED PROTEIN YFIH"/>
    <property type="match status" value="1"/>
</dbReference>
<evidence type="ECO:0000256" key="10">
    <source>
        <dbReference type="RuleBase" id="RU361274"/>
    </source>
</evidence>
<keyword evidence="12" id="KW-1185">Reference proteome</keyword>
<dbReference type="SUPFAM" id="SSF64438">
    <property type="entry name" value="CNF1/YfiH-like putative cysteine hydrolases"/>
    <property type="match status" value="1"/>
</dbReference>
<evidence type="ECO:0000256" key="9">
    <source>
        <dbReference type="ARBA" id="ARBA00049893"/>
    </source>
</evidence>
<keyword evidence="4" id="KW-0479">Metal-binding</keyword>
<evidence type="ECO:0000256" key="1">
    <source>
        <dbReference type="ARBA" id="ARBA00000553"/>
    </source>
</evidence>
<dbReference type="AlphaFoldDB" id="A0A7Y0HFH0"/>
<dbReference type="Gene3D" id="3.60.140.10">
    <property type="entry name" value="CNF1/YfiH-like putative cysteine hydrolases"/>
    <property type="match status" value="1"/>
</dbReference>
<dbReference type="InterPro" id="IPR011324">
    <property type="entry name" value="Cytotoxic_necrot_fac-like_cat"/>
</dbReference>
<evidence type="ECO:0000256" key="3">
    <source>
        <dbReference type="ARBA" id="ARBA00022679"/>
    </source>
</evidence>
<accession>A0A7Y0HFH0</accession>
<name>A0A7Y0HFH0_9PROT</name>